<proteinExistence type="predicted"/>
<dbReference type="Proteomes" id="UP001497453">
    <property type="component" value="Chromosome 9"/>
</dbReference>
<evidence type="ECO:0000313" key="2">
    <source>
        <dbReference type="Proteomes" id="UP001497453"/>
    </source>
</evidence>
<gene>
    <name evidence="1" type="ORF">GFSPODELE1_LOCUS11009</name>
</gene>
<evidence type="ECO:0008006" key="3">
    <source>
        <dbReference type="Google" id="ProtNLM"/>
    </source>
</evidence>
<protein>
    <recommendedName>
        <fullName evidence="3">Conjugal transfer protein TraD</fullName>
    </recommendedName>
</protein>
<sequence>MELAADIDTTFTFHGPLTVAAEPNALGTYSDPALEGPEGMSLDALSAAWDEWEKERVEEAAAEDMDGAIDPELLDAAADVNKKN</sequence>
<reference evidence="2" key="1">
    <citation type="submission" date="2024-04" db="EMBL/GenBank/DDBJ databases">
        <authorList>
            <person name="Shaw F."/>
            <person name="Minotto A."/>
        </authorList>
    </citation>
    <scope>NUCLEOTIDE SEQUENCE [LARGE SCALE GENOMIC DNA]</scope>
</reference>
<evidence type="ECO:0000313" key="1">
    <source>
        <dbReference type="EMBL" id="CAL1717006.1"/>
    </source>
</evidence>
<keyword evidence="2" id="KW-1185">Reference proteome</keyword>
<name>A0ABP1EAG4_9APHY</name>
<accession>A0ABP1EAG4</accession>
<dbReference type="EMBL" id="OZ037952">
    <property type="protein sequence ID" value="CAL1717006.1"/>
    <property type="molecule type" value="Genomic_DNA"/>
</dbReference>
<organism evidence="1 2">
    <name type="scientific">Somion occarium</name>
    <dbReference type="NCBI Taxonomy" id="3059160"/>
    <lineage>
        <taxon>Eukaryota</taxon>
        <taxon>Fungi</taxon>
        <taxon>Dikarya</taxon>
        <taxon>Basidiomycota</taxon>
        <taxon>Agaricomycotina</taxon>
        <taxon>Agaricomycetes</taxon>
        <taxon>Polyporales</taxon>
        <taxon>Cerrenaceae</taxon>
        <taxon>Somion</taxon>
    </lineage>
</organism>